<dbReference type="AlphaFoldDB" id="A0AAN9R695"/>
<dbReference type="EMBL" id="JAYMYQ010000001">
    <property type="protein sequence ID" value="KAK7360812.1"/>
    <property type="molecule type" value="Genomic_DNA"/>
</dbReference>
<feature type="signal peptide" evidence="1">
    <location>
        <begin position="1"/>
        <end position="20"/>
    </location>
</feature>
<comment type="caution">
    <text evidence="2">The sequence shown here is derived from an EMBL/GenBank/DDBJ whole genome shotgun (WGS) entry which is preliminary data.</text>
</comment>
<evidence type="ECO:0000313" key="3">
    <source>
        <dbReference type="Proteomes" id="UP001367508"/>
    </source>
</evidence>
<evidence type="ECO:0000313" key="2">
    <source>
        <dbReference type="EMBL" id="KAK7360812.1"/>
    </source>
</evidence>
<name>A0AAN9R695_CANGL</name>
<keyword evidence="3" id="KW-1185">Reference proteome</keyword>
<keyword evidence="1" id="KW-0732">Signal</keyword>
<proteinExistence type="predicted"/>
<evidence type="ECO:0000256" key="1">
    <source>
        <dbReference type="SAM" id="SignalP"/>
    </source>
</evidence>
<reference evidence="2 3" key="1">
    <citation type="submission" date="2024-01" db="EMBL/GenBank/DDBJ databases">
        <title>The genomes of 5 underutilized Papilionoideae crops provide insights into root nodulation and disease resistanc.</title>
        <authorList>
            <person name="Jiang F."/>
        </authorList>
    </citation>
    <scope>NUCLEOTIDE SEQUENCE [LARGE SCALE GENOMIC DNA]</scope>
    <source>
        <strain evidence="2">LVBAO_FW01</strain>
        <tissue evidence="2">Leaves</tissue>
    </source>
</reference>
<gene>
    <name evidence="2" type="ORF">VNO77_02827</name>
</gene>
<protein>
    <submittedName>
        <fullName evidence="2">Uncharacterized protein</fullName>
    </submittedName>
</protein>
<sequence length="79" mass="8815">MKLRHRRSLLRGRRLLLVRALVTDQARPEANRPSIVSFLADWNTELGSVLGVRSGVSPEESNASSLVLSSKLPEFRGYP</sequence>
<accession>A0AAN9R695</accession>
<dbReference type="Proteomes" id="UP001367508">
    <property type="component" value="Unassembled WGS sequence"/>
</dbReference>
<organism evidence="2 3">
    <name type="scientific">Canavalia gladiata</name>
    <name type="common">Sword bean</name>
    <name type="synonym">Dolichos gladiatus</name>
    <dbReference type="NCBI Taxonomy" id="3824"/>
    <lineage>
        <taxon>Eukaryota</taxon>
        <taxon>Viridiplantae</taxon>
        <taxon>Streptophyta</taxon>
        <taxon>Embryophyta</taxon>
        <taxon>Tracheophyta</taxon>
        <taxon>Spermatophyta</taxon>
        <taxon>Magnoliopsida</taxon>
        <taxon>eudicotyledons</taxon>
        <taxon>Gunneridae</taxon>
        <taxon>Pentapetalae</taxon>
        <taxon>rosids</taxon>
        <taxon>fabids</taxon>
        <taxon>Fabales</taxon>
        <taxon>Fabaceae</taxon>
        <taxon>Papilionoideae</taxon>
        <taxon>50 kb inversion clade</taxon>
        <taxon>NPAAA clade</taxon>
        <taxon>indigoferoid/millettioid clade</taxon>
        <taxon>Phaseoleae</taxon>
        <taxon>Canavalia</taxon>
    </lineage>
</organism>
<feature type="chain" id="PRO_5042934708" evidence="1">
    <location>
        <begin position="21"/>
        <end position="79"/>
    </location>
</feature>